<accession>A0A1Y0IUD3</accession>
<keyword evidence="11" id="KW-1185">Reference proteome</keyword>
<comment type="subcellular location">
    <subcellularLocation>
        <location evidence="1">Membrane</location>
        <topology evidence="1">Lipid-anchor</topology>
    </subcellularLocation>
</comment>
<organism evidence="10 11">
    <name type="scientific">Tumebacillus avium</name>
    <dbReference type="NCBI Taxonomy" id="1903704"/>
    <lineage>
        <taxon>Bacteria</taxon>
        <taxon>Bacillati</taxon>
        <taxon>Bacillota</taxon>
        <taxon>Bacilli</taxon>
        <taxon>Bacillales</taxon>
        <taxon>Alicyclobacillaceae</taxon>
        <taxon>Tumebacillus</taxon>
    </lineage>
</organism>
<evidence type="ECO:0000256" key="5">
    <source>
        <dbReference type="ARBA" id="ARBA00023136"/>
    </source>
</evidence>
<gene>
    <name evidence="10" type="ORF">CBW65_22240</name>
</gene>
<keyword evidence="5" id="KW-0472">Membrane</keyword>
<dbReference type="PANTHER" id="PTHR35789:SF1">
    <property type="entry name" value="SPORE GERMINATION PROTEIN B3"/>
    <property type="match status" value="1"/>
</dbReference>
<dbReference type="Proteomes" id="UP000195437">
    <property type="component" value="Chromosome"/>
</dbReference>
<feature type="domain" description="Spore germination GerAC-like C-terminal" evidence="8">
    <location>
        <begin position="213"/>
        <end position="382"/>
    </location>
</feature>
<keyword evidence="3" id="KW-0309">Germination</keyword>
<dbReference type="InterPro" id="IPR057336">
    <property type="entry name" value="GerAC_N"/>
</dbReference>
<dbReference type="NCBIfam" id="TIGR02887">
    <property type="entry name" value="spore_ger_x_C"/>
    <property type="match status" value="1"/>
</dbReference>
<dbReference type="GO" id="GO:0009847">
    <property type="term" value="P:spore germination"/>
    <property type="evidence" value="ECO:0007669"/>
    <property type="project" value="InterPro"/>
</dbReference>
<evidence type="ECO:0000256" key="3">
    <source>
        <dbReference type="ARBA" id="ARBA00022544"/>
    </source>
</evidence>
<evidence type="ECO:0000256" key="1">
    <source>
        <dbReference type="ARBA" id="ARBA00004635"/>
    </source>
</evidence>
<keyword evidence="6" id="KW-0564">Palmitate</keyword>
<dbReference type="InterPro" id="IPR046953">
    <property type="entry name" value="Spore_GerAC-like_C"/>
</dbReference>
<dbReference type="Pfam" id="PF25198">
    <property type="entry name" value="Spore_GerAC_N"/>
    <property type="match status" value="1"/>
</dbReference>
<evidence type="ECO:0000256" key="6">
    <source>
        <dbReference type="ARBA" id="ARBA00023139"/>
    </source>
</evidence>
<evidence type="ECO:0000313" key="11">
    <source>
        <dbReference type="Proteomes" id="UP000195437"/>
    </source>
</evidence>
<evidence type="ECO:0000259" key="8">
    <source>
        <dbReference type="Pfam" id="PF05504"/>
    </source>
</evidence>
<dbReference type="EMBL" id="CP021434">
    <property type="protein sequence ID" value="ARU63406.1"/>
    <property type="molecule type" value="Genomic_DNA"/>
</dbReference>
<evidence type="ECO:0000256" key="2">
    <source>
        <dbReference type="ARBA" id="ARBA00007886"/>
    </source>
</evidence>
<dbReference type="AlphaFoldDB" id="A0A1Y0IUD3"/>
<evidence type="ECO:0000256" key="4">
    <source>
        <dbReference type="ARBA" id="ARBA00022729"/>
    </source>
</evidence>
<dbReference type="GO" id="GO:0016020">
    <property type="term" value="C:membrane"/>
    <property type="evidence" value="ECO:0007669"/>
    <property type="project" value="UniProtKB-SubCell"/>
</dbReference>
<dbReference type="InterPro" id="IPR038501">
    <property type="entry name" value="Spore_GerAC_C_sf"/>
</dbReference>
<evidence type="ECO:0000313" key="10">
    <source>
        <dbReference type="EMBL" id="ARU63406.1"/>
    </source>
</evidence>
<sequence length="385" mass="43030">MAVGCDLSQKRGCCAVRKIGALLVACSLFATGCQSQSSQRILEKLGVISAVGYDLRDDGNLLGTYVIPNFTETGGEKIDVLSAMGHTSKELRFRMSRQSERKLVSGQIRAVLYGEDLAKKGLLSISDTLFRDAEIGSQIHLAVVQGEAQSVFHKRYPDKPSIDLYLYRMMRKEMDENTIPKSNLHIFIHDVNGVGVDPVLPYLRLGKEDVIVDGVAVFHEDKMVGRLSAEEARLLSYLEGKKSLGELDVQLPEVSTSGEQAHAVLMYMHIDRKVDVNKKDGVPSIHYDLNIRGAITEYSGSQDLEQMPVVKKLEQSLQKKLQQRMDKVIDKLQNEYHSDPMGLGEMYRSKGFAPELDQKTWNELYAKAKVDVKIKVSILQTGMIH</sequence>
<keyword evidence="7" id="KW-0449">Lipoprotein</keyword>
<reference evidence="11" key="1">
    <citation type="submission" date="2017-05" db="EMBL/GenBank/DDBJ databases">
        <authorList>
            <person name="Sung H."/>
        </authorList>
    </citation>
    <scope>NUCLEOTIDE SEQUENCE [LARGE SCALE GENOMIC DNA]</scope>
    <source>
        <strain evidence="11">AR23208</strain>
    </source>
</reference>
<dbReference type="KEGG" id="tum:CBW65_22240"/>
<keyword evidence="4" id="KW-0732">Signal</keyword>
<protein>
    <submittedName>
        <fullName evidence="10">Uncharacterized protein</fullName>
    </submittedName>
</protein>
<evidence type="ECO:0000259" key="9">
    <source>
        <dbReference type="Pfam" id="PF25198"/>
    </source>
</evidence>
<dbReference type="Gene3D" id="3.30.300.210">
    <property type="entry name" value="Nutrient germinant receptor protein C, domain 3"/>
    <property type="match status" value="1"/>
</dbReference>
<name>A0A1Y0IUD3_9BACL</name>
<proteinExistence type="inferred from homology"/>
<dbReference type="Pfam" id="PF05504">
    <property type="entry name" value="Spore_GerAC"/>
    <property type="match status" value="1"/>
</dbReference>
<comment type="similarity">
    <text evidence="2">Belongs to the GerABKC lipoprotein family.</text>
</comment>
<dbReference type="PANTHER" id="PTHR35789">
    <property type="entry name" value="SPORE GERMINATION PROTEIN B3"/>
    <property type="match status" value="1"/>
</dbReference>
<evidence type="ECO:0000256" key="7">
    <source>
        <dbReference type="ARBA" id="ARBA00023288"/>
    </source>
</evidence>
<feature type="domain" description="Spore germination protein N-terminal" evidence="9">
    <location>
        <begin position="39"/>
        <end position="204"/>
    </location>
</feature>
<dbReference type="InterPro" id="IPR008844">
    <property type="entry name" value="Spore_GerAC-like"/>
</dbReference>